<feature type="compositionally biased region" description="Basic and acidic residues" evidence="9">
    <location>
        <begin position="390"/>
        <end position="406"/>
    </location>
</feature>
<dbReference type="SUPFAM" id="SSF118251">
    <property type="entry name" value="Variant surface glycoprotein MITAT 1.2, VSG 221, C-terminal domain"/>
    <property type="match status" value="1"/>
</dbReference>
<evidence type="ECO:0000256" key="3">
    <source>
        <dbReference type="ARBA" id="ARBA00022475"/>
    </source>
</evidence>
<dbReference type="VEuPathDB" id="TriTrypDB:Tb1125.5.5240"/>
<dbReference type="GO" id="GO:0005886">
    <property type="term" value="C:plasma membrane"/>
    <property type="evidence" value="ECO:0007669"/>
    <property type="project" value="UniProtKB-SubCell"/>
</dbReference>
<keyword evidence="7" id="KW-0325">Glycoprotein</keyword>
<name>A0A1J0R7M5_9TRYP</name>
<dbReference type="InterPro" id="IPR025932">
    <property type="entry name" value="Trypano_VSG_B_N_dom"/>
</dbReference>
<keyword evidence="4" id="KW-0336">GPI-anchor</keyword>
<dbReference type="InterPro" id="IPR019609">
    <property type="entry name" value="Variant_surf_glycoprt_trypan_C"/>
</dbReference>
<feature type="domain" description="Trypanosome variant surface glycoprotein C-terminal" evidence="11">
    <location>
        <begin position="398"/>
        <end position="502"/>
    </location>
</feature>
<evidence type="ECO:0000256" key="8">
    <source>
        <dbReference type="ARBA" id="ARBA00023288"/>
    </source>
</evidence>
<feature type="domain" description="Trypanosome variant surface glycoprotein B-type N-terminal" evidence="12">
    <location>
        <begin position="22"/>
        <end position="353"/>
    </location>
</feature>
<dbReference type="GO" id="GO:0098552">
    <property type="term" value="C:side of membrane"/>
    <property type="evidence" value="ECO:0007669"/>
    <property type="project" value="UniProtKB-KW"/>
</dbReference>
<dbReference type="Gene3D" id="4.10.110.20">
    <property type="entry name" value="Variant surface glycoprotein MITAT 1.2, VSG 221, C-terminal domain"/>
    <property type="match status" value="1"/>
</dbReference>
<evidence type="ECO:0000313" key="13">
    <source>
        <dbReference type="EMBL" id="APD73881.1"/>
    </source>
</evidence>
<keyword evidence="3" id="KW-1003">Cell membrane</keyword>
<evidence type="ECO:0000256" key="9">
    <source>
        <dbReference type="SAM" id="MobiDB-lite"/>
    </source>
</evidence>
<protein>
    <submittedName>
        <fullName evidence="13">Variant surface glycoprotein 1125.1740</fullName>
    </submittedName>
</protein>
<evidence type="ECO:0000256" key="4">
    <source>
        <dbReference type="ARBA" id="ARBA00022622"/>
    </source>
</evidence>
<keyword evidence="5 10" id="KW-0732">Signal</keyword>
<dbReference type="AlphaFoldDB" id="A0A1J0R7M5"/>
<sequence length="503" mass="53196">MSKRCGFTGRKGQLILWFSLVLSAASLKSKANDENAVGFSALCEAYNAATGTITAKRYTGNSAAATIPADVTHLFVATADDELFANKTYWEYSASEEDWTQAKTELTNHKDEKGNQKIKRPEQSALKKEVHKQLGDIRKQAQSAAENLRKATADIEGHLSLARKVLAQATIGDDVLRDAKKTDFAAHAMMCAGGGTHGPGKTITADLVCLCSGATDGTNICGTGIGSTRYTNAADDAANALQAWGDIKDHCKRSSEHTETTVNTITSALANFQSALGKGVNAGPNAHNKLGNNAASTCTGAASETTCIDYSTALDKHPIGKLEWVGKLLDARDKLEQAAIGAREVEAAKAALQATNTSAWQVYNFLTPSKVAAISAAATNKPATGTGAPQEKEAKESCNKLQSKDKCTDPCKWEEKATDTNKKCSLDSVKAAEQQTSQAGGGTETTTDKCGAAKTPEECAVVKGDIPKDKKAVCGWIKGKCQDSSYLENNNISHMTASLLSMK</sequence>
<evidence type="ECO:0000256" key="6">
    <source>
        <dbReference type="ARBA" id="ARBA00023136"/>
    </source>
</evidence>
<dbReference type="Pfam" id="PF10659">
    <property type="entry name" value="Trypan_glycop_C"/>
    <property type="match status" value="1"/>
</dbReference>
<dbReference type="EMBL" id="KX699925">
    <property type="protein sequence ID" value="APD73881.1"/>
    <property type="molecule type" value="Genomic_DNA"/>
</dbReference>
<reference evidence="13" key="1">
    <citation type="submission" date="2016-08" db="EMBL/GenBank/DDBJ databases">
        <title>VSG repertoire of Trypanosoma brucei EATRO 1125.</title>
        <authorList>
            <person name="Cross G.A."/>
        </authorList>
    </citation>
    <scope>NUCLEOTIDE SEQUENCE</scope>
    <source>
        <strain evidence="13">EATRO 1125</strain>
    </source>
</reference>
<proteinExistence type="predicted"/>
<evidence type="ECO:0000259" key="11">
    <source>
        <dbReference type="Pfam" id="PF10659"/>
    </source>
</evidence>
<feature type="region of interest" description="Disordered" evidence="9">
    <location>
        <begin position="381"/>
        <end position="406"/>
    </location>
</feature>
<dbReference type="Pfam" id="PF13206">
    <property type="entry name" value="VSG_B"/>
    <property type="match status" value="1"/>
</dbReference>
<accession>A0A1J0R7M5</accession>
<evidence type="ECO:0000256" key="1">
    <source>
        <dbReference type="ARBA" id="ARBA00002523"/>
    </source>
</evidence>
<evidence type="ECO:0000256" key="5">
    <source>
        <dbReference type="ARBA" id="ARBA00022729"/>
    </source>
</evidence>
<organism evidence="13">
    <name type="scientific">Trypanosoma brucei</name>
    <dbReference type="NCBI Taxonomy" id="5691"/>
    <lineage>
        <taxon>Eukaryota</taxon>
        <taxon>Discoba</taxon>
        <taxon>Euglenozoa</taxon>
        <taxon>Kinetoplastea</taxon>
        <taxon>Metakinetoplastina</taxon>
        <taxon>Trypanosomatida</taxon>
        <taxon>Trypanosomatidae</taxon>
        <taxon>Trypanosoma</taxon>
    </lineage>
</organism>
<feature type="signal peptide" evidence="10">
    <location>
        <begin position="1"/>
        <end position="31"/>
    </location>
</feature>
<evidence type="ECO:0000256" key="7">
    <source>
        <dbReference type="ARBA" id="ARBA00023180"/>
    </source>
</evidence>
<comment type="subcellular location">
    <subcellularLocation>
        <location evidence="2">Cell membrane</location>
        <topology evidence="2">Lipid-anchor</topology>
        <topology evidence="2">GPI-anchor</topology>
    </subcellularLocation>
</comment>
<dbReference type="VEuPathDB" id="TriTrypDB:Tb927.9.190"/>
<dbReference type="VEuPathDB" id="TriTrypDB:Tb427_000282500"/>
<evidence type="ECO:0000256" key="10">
    <source>
        <dbReference type="SAM" id="SignalP"/>
    </source>
</evidence>
<dbReference type="InterPro" id="IPR027446">
    <property type="entry name" value="VSG_C_dom_sf"/>
</dbReference>
<evidence type="ECO:0000259" key="12">
    <source>
        <dbReference type="Pfam" id="PF13206"/>
    </source>
</evidence>
<keyword evidence="8" id="KW-0449">Lipoprotein</keyword>
<feature type="chain" id="PRO_5013312042" evidence="10">
    <location>
        <begin position="32"/>
        <end position="503"/>
    </location>
</feature>
<evidence type="ECO:0000256" key="2">
    <source>
        <dbReference type="ARBA" id="ARBA00004609"/>
    </source>
</evidence>
<keyword evidence="6" id="KW-0472">Membrane</keyword>
<comment type="function">
    <text evidence="1">VSG forms a coat on the surface of the parasite. The trypanosome evades the immune response of the host by expressing a series of antigenically distinct VSGs from an estimated 1000 VSG genes.</text>
</comment>